<dbReference type="eggNOG" id="COG1277">
    <property type="taxonomic scope" value="Bacteria"/>
</dbReference>
<feature type="transmembrane region" description="Helical" evidence="5">
    <location>
        <begin position="346"/>
        <end position="367"/>
    </location>
</feature>
<protein>
    <recommendedName>
        <fullName evidence="6">ABC-2 type transporter transmembrane domain-containing protein</fullName>
    </recommendedName>
</protein>
<evidence type="ECO:0000256" key="2">
    <source>
        <dbReference type="ARBA" id="ARBA00022692"/>
    </source>
</evidence>
<feature type="transmembrane region" description="Helical" evidence="5">
    <location>
        <begin position="752"/>
        <end position="773"/>
    </location>
</feature>
<dbReference type="Pfam" id="PF12698">
    <property type="entry name" value="ABC2_membrane_3"/>
    <property type="match status" value="1"/>
</dbReference>
<reference evidence="7 8" key="1">
    <citation type="submission" date="2013-12" db="EMBL/GenBank/DDBJ databases">
        <title>NBRP : Genome information of microbial organism related human and environment.</title>
        <authorList>
            <person name="Hattori M."/>
            <person name="Oshima K."/>
            <person name="Inaba H."/>
            <person name="Suda W."/>
            <person name="Sakamoto M."/>
            <person name="Iino T."/>
            <person name="Kitahara M."/>
            <person name="Oshida Y."/>
            <person name="Iida T."/>
            <person name="Kudo T."/>
            <person name="Itoh T."/>
            <person name="Ahmed I."/>
            <person name="Ohkuma M."/>
        </authorList>
    </citation>
    <scope>NUCLEOTIDE SEQUENCE [LARGE SCALE GENOMIC DNA]</scope>
    <source>
        <strain evidence="7 8">JCM 21738</strain>
    </source>
</reference>
<dbReference type="PANTHER" id="PTHR37305">
    <property type="entry name" value="INTEGRAL MEMBRANE PROTEIN-RELATED"/>
    <property type="match status" value="1"/>
</dbReference>
<feature type="transmembrane region" description="Helical" evidence="5">
    <location>
        <begin position="301"/>
        <end position="321"/>
    </location>
</feature>
<feature type="transmembrane region" description="Helical" evidence="5">
    <location>
        <begin position="806"/>
        <end position="828"/>
    </location>
</feature>
<feature type="transmembrane region" description="Helical" evidence="5">
    <location>
        <begin position="216"/>
        <end position="242"/>
    </location>
</feature>
<feature type="transmembrane region" description="Helical" evidence="5">
    <location>
        <begin position="412"/>
        <end position="430"/>
    </location>
</feature>
<feature type="transmembrane region" description="Helical" evidence="5">
    <location>
        <begin position="716"/>
        <end position="740"/>
    </location>
</feature>
<dbReference type="Pfam" id="PF12679">
    <property type="entry name" value="ABC2_membrane_2"/>
    <property type="match status" value="1"/>
</dbReference>
<evidence type="ECO:0000256" key="4">
    <source>
        <dbReference type="ARBA" id="ARBA00023136"/>
    </source>
</evidence>
<dbReference type="AlphaFoldDB" id="W4RT71"/>
<keyword evidence="8" id="KW-1185">Reference proteome</keyword>
<evidence type="ECO:0000256" key="5">
    <source>
        <dbReference type="SAM" id="Phobius"/>
    </source>
</evidence>
<accession>W4RT71</accession>
<evidence type="ECO:0000259" key="6">
    <source>
        <dbReference type="Pfam" id="PF12698"/>
    </source>
</evidence>
<evidence type="ECO:0000256" key="3">
    <source>
        <dbReference type="ARBA" id="ARBA00022989"/>
    </source>
</evidence>
<sequence>MNLLTFELKKIWRQKKIWWLFLIILISAAYLFHYNASRQNEWVIKLTEEIVEYGNAAEQIQTDLEGKRKEDLLDEPGLLQHEYIVEARYALYNWQIAVERKKWDEIPKLQGEFLDSLGRFETAGGVFPPLQGMEKVIAVKKNDYMRDNNLPYENEEHPTSAHLILKQLSSLFIGLAGLVILLFFFGTTLTQEKDQKTILMLRTQPITQRDLLTSKYVSILLVSLVYILFVICLGLLIPMAFGEQPLRLEYPQVVFNGAEVEIVSTVIYILKSIALFIGALIFSFSLALFIGTRMQNTFNALVITFSILFAGYLLTSMAGVLETPLNPFYLLHLEPLLNAVPDSKDGLYVISAFVWSLFLIFLSVYLPEREYSLLDSRLIKNPFRKGATSARRNSLWKIVVFEWRKLIRKGNYRFVLAISIIFIACSYAFISQEAKEKEQEFVANLERDRIGIFEVDIPFNEQFLNDLKNDLQTALKEEEDTSYLMEQLNEQEIALNAHRELADLISLAIADYKKGNYIHLIEYQLFYNRLINGEFNSSYSVVDDIGQFTMDASIAEKQWLLKHTIRPLSSGGLLLNIHTNTKKLSREWIVNNERIDDNGLFSLYLFFQQNAHFLPLVFLLFLVGGGLAYERGKRPTISFLRTQPVSEQSIFYGKILHSAIVSIITCLILFGTVILIGTVFDRFGDWNYPILHYDGLSESSTADYKGMKSIYYGFQFIPLGLYLMQIISLFLVVLLFILILSQFLSIFIKSQFVVFVSTVFIVIGGFMASKHYLAAAAHLSPFTYLDINRIVNGEASTLLDNPALNVYTGLFVLVVSILFLVIIATLLLKRRI</sequence>
<proteinExistence type="predicted"/>
<dbReference type="GO" id="GO:0140359">
    <property type="term" value="F:ABC-type transporter activity"/>
    <property type="evidence" value="ECO:0007669"/>
    <property type="project" value="InterPro"/>
</dbReference>
<evidence type="ECO:0000313" key="7">
    <source>
        <dbReference type="EMBL" id="GAE47620.1"/>
    </source>
</evidence>
<evidence type="ECO:0000256" key="1">
    <source>
        <dbReference type="ARBA" id="ARBA00004141"/>
    </source>
</evidence>
<feature type="transmembrane region" description="Helical" evidence="5">
    <location>
        <begin position="262"/>
        <end position="289"/>
    </location>
</feature>
<feature type="transmembrane region" description="Helical" evidence="5">
    <location>
        <begin position="168"/>
        <end position="190"/>
    </location>
</feature>
<feature type="transmembrane region" description="Helical" evidence="5">
    <location>
        <begin position="650"/>
        <end position="680"/>
    </location>
</feature>
<feature type="transmembrane region" description="Helical" evidence="5">
    <location>
        <begin position="17"/>
        <end position="36"/>
    </location>
</feature>
<organism evidence="7 8">
    <name type="scientific">Mesobacillus boroniphilus JCM 21738</name>
    <dbReference type="NCBI Taxonomy" id="1294265"/>
    <lineage>
        <taxon>Bacteria</taxon>
        <taxon>Bacillati</taxon>
        <taxon>Bacillota</taxon>
        <taxon>Bacilli</taxon>
        <taxon>Bacillales</taxon>
        <taxon>Bacillaceae</taxon>
        <taxon>Mesobacillus</taxon>
    </lineage>
</organism>
<keyword evidence="3 5" id="KW-1133">Transmembrane helix</keyword>
<dbReference type="InterPro" id="IPR013525">
    <property type="entry name" value="ABC2_TM"/>
</dbReference>
<dbReference type="EMBL" id="BAUW01000087">
    <property type="protein sequence ID" value="GAE47620.1"/>
    <property type="molecule type" value="Genomic_DNA"/>
</dbReference>
<evidence type="ECO:0000313" key="8">
    <source>
        <dbReference type="Proteomes" id="UP000018949"/>
    </source>
</evidence>
<name>W4RT71_9BACI</name>
<keyword evidence="4 5" id="KW-0472">Membrane</keyword>
<comment type="caution">
    <text evidence="7">The sequence shown here is derived from an EMBL/GenBank/DDBJ whole genome shotgun (WGS) entry which is preliminary data.</text>
</comment>
<dbReference type="GO" id="GO:0005886">
    <property type="term" value="C:plasma membrane"/>
    <property type="evidence" value="ECO:0007669"/>
    <property type="project" value="UniProtKB-SubCell"/>
</dbReference>
<feature type="transmembrane region" description="Helical" evidence="5">
    <location>
        <begin position="611"/>
        <end position="629"/>
    </location>
</feature>
<dbReference type="PANTHER" id="PTHR37305:SF1">
    <property type="entry name" value="MEMBRANE PROTEIN"/>
    <property type="match status" value="1"/>
</dbReference>
<keyword evidence="2 5" id="KW-0812">Transmembrane</keyword>
<gene>
    <name evidence="7" type="ORF">JCM21738_4620</name>
</gene>
<comment type="subcellular location">
    <subcellularLocation>
        <location evidence="1">Membrane</location>
        <topology evidence="1">Multi-pass membrane protein</topology>
    </subcellularLocation>
</comment>
<dbReference type="RefSeq" id="WP_023613865.1">
    <property type="nucleotide sequence ID" value="NZ_BAUW01000087.1"/>
</dbReference>
<feature type="domain" description="ABC-2 type transporter transmembrane" evidence="6">
    <location>
        <begin position="414"/>
        <end position="825"/>
    </location>
</feature>
<dbReference type="Proteomes" id="UP000018949">
    <property type="component" value="Unassembled WGS sequence"/>
</dbReference>